<keyword evidence="1" id="KW-0812">Transmembrane</keyword>
<keyword evidence="4" id="KW-1185">Reference proteome</keyword>
<dbReference type="Proteomes" id="UP000626109">
    <property type="component" value="Unassembled WGS sequence"/>
</dbReference>
<sequence length="75" mass="8074">MFPSSPCRMFAMKVGQMKVGSAGGGGFGGTAVAWFLSGLHGYCFGYCFYVLAVNPMFISTRLAIFEKFPGLKDSE</sequence>
<dbReference type="EMBL" id="CAJNNV010028953">
    <property type="protein sequence ID" value="CAE8626322.1"/>
    <property type="molecule type" value="Genomic_DNA"/>
</dbReference>
<dbReference type="Proteomes" id="UP000654075">
    <property type="component" value="Unassembled WGS sequence"/>
</dbReference>
<feature type="transmembrane region" description="Helical" evidence="1">
    <location>
        <begin position="31"/>
        <end position="52"/>
    </location>
</feature>
<comment type="caution">
    <text evidence="2">The sequence shown here is derived from an EMBL/GenBank/DDBJ whole genome shotgun (WGS) entry which is preliminary data.</text>
</comment>
<gene>
    <name evidence="2" type="ORF">PGLA1383_LOCUS43258</name>
    <name evidence="3" type="ORF">PGLA2088_LOCUS28903</name>
</gene>
<organism evidence="2 4">
    <name type="scientific">Polarella glacialis</name>
    <name type="common">Dinoflagellate</name>
    <dbReference type="NCBI Taxonomy" id="89957"/>
    <lineage>
        <taxon>Eukaryota</taxon>
        <taxon>Sar</taxon>
        <taxon>Alveolata</taxon>
        <taxon>Dinophyceae</taxon>
        <taxon>Suessiales</taxon>
        <taxon>Suessiaceae</taxon>
        <taxon>Polarella</taxon>
    </lineage>
</organism>
<evidence type="ECO:0000256" key="1">
    <source>
        <dbReference type="SAM" id="Phobius"/>
    </source>
</evidence>
<dbReference type="AlphaFoldDB" id="A0A813GMW3"/>
<evidence type="ECO:0000313" key="4">
    <source>
        <dbReference type="Proteomes" id="UP000654075"/>
    </source>
</evidence>
<name>A0A813GMW3_POLGL</name>
<keyword evidence="1" id="KW-1133">Transmembrane helix</keyword>
<accession>A0A813GMW3</accession>
<reference evidence="2" key="1">
    <citation type="submission" date="2021-02" db="EMBL/GenBank/DDBJ databases">
        <authorList>
            <person name="Dougan E. K."/>
            <person name="Rhodes N."/>
            <person name="Thang M."/>
            <person name="Chan C."/>
        </authorList>
    </citation>
    <scope>NUCLEOTIDE SEQUENCE</scope>
</reference>
<evidence type="ECO:0000313" key="3">
    <source>
        <dbReference type="EMBL" id="CAE8694533.1"/>
    </source>
</evidence>
<dbReference type="EMBL" id="CAJNNW010028074">
    <property type="protein sequence ID" value="CAE8694533.1"/>
    <property type="molecule type" value="Genomic_DNA"/>
</dbReference>
<keyword evidence="1" id="KW-0472">Membrane</keyword>
<protein>
    <submittedName>
        <fullName evidence="2">Uncharacterized protein</fullName>
    </submittedName>
</protein>
<proteinExistence type="predicted"/>
<dbReference type="OrthoDB" id="471801at2759"/>
<evidence type="ECO:0000313" key="2">
    <source>
        <dbReference type="EMBL" id="CAE8626322.1"/>
    </source>
</evidence>